<dbReference type="HAMAP" id="MF_01367">
    <property type="entry name" value="Ribosomal_uL14"/>
    <property type="match status" value="1"/>
</dbReference>
<name>Q6UVR4_TUPAK</name>
<dbReference type="EMBL" id="AY359242">
    <property type="protein sequence ID" value="AAQ18760.1"/>
    <property type="molecule type" value="Genomic_DNA"/>
</dbReference>
<dbReference type="GeneID" id="2847061"/>
<dbReference type="GO" id="GO:0003735">
    <property type="term" value="F:structural constituent of ribosome"/>
    <property type="evidence" value="ECO:0007669"/>
    <property type="project" value="InterPro"/>
</dbReference>
<dbReference type="PANTHER" id="PTHR11761:SF3">
    <property type="entry name" value="LARGE RIBOSOMAL SUBUNIT PROTEIN UL14M"/>
    <property type="match status" value="1"/>
</dbReference>
<dbReference type="PANTHER" id="PTHR11761">
    <property type="entry name" value="50S/60S RIBOSOMAL PROTEIN L14/L23"/>
    <property type="match status" value="1"/>
</dbReference>
<sequence length="129" mass="14357">MLISRSKLIVKDNSGIILAQCIQVQRSKKSQKPCKIGDFLKATVKKGSAKSQTQRLKKLTGSERLRNLVVIQTKSALRRLDGGAIRFNANCGITVNERKLPLFKRVTSVVPFELKKKCNPVLNLARAVI</sequence>
<evidence type="ECO:0000256" key="4">
    <source>
        <dbReference type="RuleBase" id="RU003949"/>
    </source>
</evidence>
<evidence type="ECO:0000256" key="2">
    <source>
        <dbReference type="ARBA" id="ARBA00022980"/>
    </source>
</evidence>
<proteinExistence type="inferred from homology"/>
<geneLocation type="mitochondrion" evidence="5"/>
<dbReference type="GO" id="GO:0070180">
    <property type="term" value="F:large ribosomal subunit rRNA binding"/>
    <property type="evidence" value="ECO:0007669"/>
    <property type="project" value="TreeGrafter"/>
</dbReference>
<gene>
    <name evidence="5" type="primary">rpl14</name>
</gene>
<dbReference type="SUPFAM" id="SSF50193">
    <property type="entry name" value="Ribosomal protein L14"/>
    <property type="match status" value="1"/>
</dbReference>
<dbReference type="InterPro" id="IPR036853">
    <property type="entry name" value="Ribosomal_uL14_sf"/>
</dbReference>
<accession>Q6UVR4</accession>
<dbReference type="SMART" id="SM01374">
    <property type="entry name" value="Ribosomal_L14"/>
    <property type="match status" value="1"/>
</dbReference>
<evidence type="ECO:0000256" key="3">
    <source>
        <dbReference type="ARBA" id="ARBA00023274"/>
    </source>
</evidence>
<comment type="similarity">
    <text evidence="1 4">Belongs to the universal ribosomal protein uL14 family.</text>
</comment>
<dbReference type="InterPro" id="IPR000218">
    <property type="entry name" value="Ribosomal_uL14"/>
</dbReference>
<dbReference type="Pfam" id="PF00238">
    <property type="entry name" value="Ribosomal_L14"/>
    <property type="match status" value="1"/>
</dbReference>
<dbReference type="GO" id="GO:0006412">
    <property type="term" value="P:translation"/>
    <property type="evidence" value="ECO:0007669"/>
    <property type="project" value="InterPro"/>
</dbReference>
<keyword evidence="2 4" id="KW-0689">Ribosomal protein</keyword>
<organism evidence="5">
    <name type="scientific">Tupiella akineta</name>
    <name type="common">Green alga</name>
    <name type="synonym">Pseudendoclonium akinetum</name>
    <dbReference type="NCBI Taxonomy" id="160070"/>
    <lineage>
        <taxon>Eukaryota</taxon>
        <taxon>Viridiplantae</taxon>
        <taxon>Chlorophyta</taxon>
        <taxon>core chlorophytes</taxon>
        <taxon>Ulvophyceae</taxon>
        <taxon>OUU clade</taxon>
        <taxon>Ulotrichales</taxon>
        <taxon>Tupiellaceae</taxon>
        <taxon>Tupiella</taxon>
    </lineage>
</organism>
<dbReference type="CDD" id="cd00337">
    <property type="entry name" value="Ribosomal_uL14"/>
    <property type="match status" value="1"/>
</dbReference>
<evidence type="ECO:0000313" key="5">
    <source>
        <dbReference type="EMBL" id="AAQ18760.1"/>
    </source>
</evidence>
<keyword evidence="3 4" id="KW-0687">Ribonucleoprotein</keyword>
<dbReference type="GO" id="GO:0005762">
    <property type="term" value="C:mitochondrial large ribosomal subunit"/>
    <property type="evidence" value="ECO:0007669"/>
    <property type="project" value="TreeGrafter"/>
</dbReference>
<dbReference type="Gene3D" id="2.40.150.20">
    <property type="entry name" value="Ribosomal protein L14"/>
    <property type="match status" value="1"/>
</dbReference>
<dbReference type="RefSeq" id="YP_025801.1">
    <property type="nucleotide sequence ID" value="NC_005926.1"/>
</dbReference>
<evidence type="ECO:0000256" key="1">
    <source>
        <dbReference type="ARBA" id="ARBA00010745"/>
    </source>
</evidence>
<reference evidence="5" key="1">
    <citation type="submission" date="2003-08" db="EMBL/GenBank/DDBJ databases">
        <authorList>
            <person name="Pombert J.-F."/>
            <person name="Otis C."/>
            <person name="Lemieux C."/>
            <person name="Turmel M."/>
        </authorList>
    </citation>
    <scope>NUCLEOTIDE SEQUENCE</scope>
    <source>
        <strain evidence="5">UTEX 1912</strain>
    </source>
</reference>
<keyword evidence="5" id="KW-0496">Mitochondrion</keyword>
<dbReference type="AlphaFoldDB" id="Q6UVR4"/>
<reference evidence="5" key="2">
    <citation type="journal article" date="2004" name="Mol. Biol. Evol.">
        <title>The complete mitochondrial DNA sequence of the green alga Pseudendoclonium akinetum (Ulvophyceae) highlights distinctive evolutionary trends in the chlorophyta and suggests a sister-group relationship between the Ulvophyceae and Chlorophyceae.</title>
        <authorList>
            <person name="Pombert J.F."/>
            <person name="Otis C."/>
            <person name="Lemieux C."/>
            <person name="Turmel M."/>
        </authorList>
    </citation>
    <scope>NUCLEOTIDE SEQUENCE</scope>
    <source>
        <strain evidence="5">UTEX 1912</strain>
    </source>
</reference>
<protein>
    <submittedName>
        <fullName evidence="5">Ribosomal protein L14</fullName>
    </submittedName>
</protein>